<dbReference type="Gene3D" id="1.20.5.4130">
    <property type="match status" value="1"/>
</dbReference>
<keyword evidence="2" id="KW-0433">Leucine-rich repeat</keyword>
<proteinExistence type="inferred from homology"/>
<dbReference type="Gene3D" id="1.10.10.10">
    <property type="entry name" value="Winged helix-like DNA-binding domain superfamily/Winged helix DNA-binding domain"/>
    <property type="match status" value="1"/>
</dbReference>
<organism evidence="10 11">
    <name type="scientific">Leersia perrieri</name>
    <dbReference type="NCBI Taxonomy" id="77586"/>
    <lineage>
        <taxon>Eukaryota</taxon>
        <taxon>Viridiplantae</taxon>
        <taxon>Streptophyta</taxon>
        <taxon>Embryophyta</taxon>
        <taxon>Tracheophyta</taxon>
        <taxon>Spermatophyta</taxon>
        <taxon>Magnoliopsida</taxon>
        <taxon>Liliopsida</taxon>
        <taxon>Poales</taxon>
        <taxon>Poaceae</taxon>
        <taxon>BOP clade</taxon>
        <taxon>Oryzoideae</taxon>
        <taxon>Oryzeae</taxon>
        <taxon>Oryzinae</taxon>
        <taxon>Leersia</taxon>
    </lineage>
</organism>
<dbReference type="GO" id="GO:0043531">
    <property type="term" value="F:ADP binding"/>
    <property type="evidence" value="ECO:0007669"/>
    <property type="project" value="InterPro"/>
</dbReference>
<keyword evidence="6" id="KW-0067">ATP-binding</keyword>
<dbReference type="PANTHER" id="PTHR36766:SF55">
    <property type="entry name" value="OS11G0492900 PROTEIN"/>
    <property type="match status" value="1"/>
</dbReference>
<dbReference type="GO" id="GO:0042742">
    <property type="term" value="P:defense response to bacterium"/>
    <property type="evidence" value="ECO:0007669"/>
    <property type="project" value="UniProtKB-ARBA"/>
</dbReference>
<evidence type="ECO:0000256" key="5">
    <source>
        <dbReference type="ARBA" id="ARBA00022821"/>
    </source>
</evidence>
<dbReference type="Gene3D" id="3.80.10.10">
    <property type="entry name" value="Ribonuclease Inhibitor"/>
    <property type="match status" value="2"/>
</dbReference>
<evidence type="ECO:0000256" key="2">
    <source>
        <dbReference type="ARBA" id="ARBA00022614"/>
    </source>
</evidence>
<feature type="domain" description="Disease resistance N-terminal" evidence="8">
    <location>
        <begin position="10"/>
        <end position="93"/>
    </location>
</feature>
<evidence type="ECO:0000256" key="1">
    <source>
        <dbReference type="ARBA" id="ARBA00008894"/>
    </source>
</evidence>
<reference evidence="10 11" key="1">
    <citation type="submission" date="2012-08" db="EMBL/GenBank/DDBJ databases">
        <title>Oryza genome evolution.</title>
        <authorList>
            <person name="Wing R.A."/>
        </authorList>
    </citation>
    <scope>NUCLEOTIDE SEQUENCE</scope>
</reference>
<name>A0A0D9WFX9_9ORYZ</name>
<dbReference type="Pfam" id="PF18052">
    <property type="entry name" value="Rx_N"/>
    <property type="match status" value="1"/>
</dbReference>
<dbReference type="GO" id="GO:0005524">
    <property type="term" value="F:ATP binding"/>
    <property type="evidence" value="ECO:0007669"/>
    <property type="project" value="UniProtKB-KW"/>
</dbReference>
<dbReference type="FunFam" id="3.40.50.300:FF:001091">
    <property type="entry name" value="Probable disease resistance protein At1g61300"/>
    <property type="match status" value="1"/>
</dbReference>
<protein>
    <submittedName>
        <fullName evidence="10">Uncharacterized protein</fullName>
    </submittedName>
</protein>
<dbReference type="InterPro" id="IPR027417">
    <property type="entry name" value="P-loop_NTPase"/>
</dbReference>
<dbReference type="InterPro" id="IPR036388">
    <property type="entry name" value="WH-like_DNA-bd_sf"/>
</dbReference>
<evidence type="ECO:0000313" key="11">
    <source>
        <dbReference type="Proteomes" id="UP000032180"/>
    </source>
</evidence>
<dbReference type="FunFam" id="1.10.10.10:FF:000322">
    <property type="entry name" value="Probable disease resistance protein At1g63360"/>
    <property type="match status" value="1"/>
</dbReference>
<dbReference type="GO" id="GO:0002758">
    <property type="term" value="P:innate immune response-activating signaling pathway"/>
    <property type="evidence" value="ECO:0007669"/>
    <property type="project" value="UniProtKB-ARBA"/>
</dbReference>
<keyword evidence="5" id="KW-0611">Plant defense</keyword>
<dbReference type="PANTHER" id="PTHR36766">
    <property type="entry name" value="PLANT BROAD-SPECTRUM MILDEW RESISTANCE PROTEIN RPW8"/>
    <property type="match status" value="1"/>
</dbReference>
<dbReference type="Gene3D" id="3.40.50.300">
    <property type="entry name" value="P-loop containing nucleotide triphosphate hydrolases"/>
    <property type="match status" value="1"/>
</dbReference>
<dbReference type="InterPro" id="IPR002182">
    <property type="entry name" value="NB-ARC"/>
</dbReference>
<keyword evidence="11" id="KW-1185">Reference proteome</keyword>
<accession>A0A0D9WFX9</accession>
<dbReference type="Pfam" id="PF00931">
    <property type="entry name" value="NB-ARC"/>
    <property type="match status" value="1"/>
</dbReference>
<feature type="domain" description="Disease resistance protein winged helix" evidence="9">
    <location>
        <begin position="358"/>
        <end position="440"/>
    </location>
</feature>
<evidence type="ECO:0000259" key="8">
    <source>
        <dbReference type="Pfam" id="PF18052"/>
    </source>
</evidence>
<evidence type="ECO:0000259" key="7">
    <source>
        <dbReference type="Pfam" id="PF00931"/>
    </source>
</evidence>
<evidence type="ECO:0000256" key="6">
    <source>
        <dbReference type="ARBA" id="ARBA00022840"/>
    </source>
</evidence>
<dbReference type="Pfam" id="PF23559">
    <property type="entry name" value="WHD_DRP"/>
    <property type="match status" value="1"/>
</dbReference>
<evidence type="ECO:0000256" key="3">
    <source>
        <dbReference type="ARBA" id="ARBA00022737"/>
    </source>
</evidence>
<evidence type="ECO:0000313" key="10">
    <source>
        <dbReference type="EnsemblPlants" id="LPERR05G11530.1"/>
    </source>
</evidence>
<dbReference type="eggNOG" id="KOG4658">
    <property type="taxonomic scope" value="Eukaryota"/>
</dbReference>
<keyword evidence="4" id="KW-0547">Nucleotide-binding</keyword>
<dbReference type="Proteomes" id="UP000032180">
    <property type="component" value="Chromosome 5"/>
</dbReference>
<keyword evidence="3" id="KW-0677">Repeat</keyword>
<dbReference type="SUPFAM" id="SSF52058">
    <property type="entry name" value="L domain-like"/>
    <property type="match status" value="1"/>
</dbReference>
<feature type="domain" description="NB-ARC" evidence="7">
    <location>
        <begin position="168"/>
        <end position="340"/>
    </location>
</feature>
<dbReference type="EnsemblPlants" id="LPERR05G11530.1">
    <property type="protein sequence ID" value="LPERR05G11530.1"/>
    <property type="gene ID" value="LPERR05G11530"/>
</dbReference>
<sequence>MTELLSALLPALLKKAGESLSKEFSFIWGIERRRSELYTLLLAINQVIFDAEEQASKSRPVKSWITQLKLAAYDVDNALDELHYEALRSEALRRGHKINSGVRAFSSPHYNPLLFKYKIGKRLQQIVEQIDKLVSQMNSFGFLKCPIPVDERIQTISCIDEQDVIGREKERDEILNILVRAETDKLLILPIVGIGGLGKTTLAQLVFNDVKVKAHFEKHIWVCVSEVFSIPDIVKKIIDTAIGNDCALKNDNLELLQQRLQGELRQKRYLLVLDDVWNEDEHKWEALRTLIGSCGMGSAVVVTTRSMKVAKITQIGNKLLCLNNLSPEDSWVVFRTKAFGAGVVKTSELVECFAFCAVFPKDYEIDKDDLIHLWIANGFILSENTSDIVETGNHVFWELVWRSFFQNVEQPGLLFPWKESWYGHTDVTTCKIHDLMHDLAVLVSGEECFALVNVAEINEIPENVHHLIFPHPHKIGFVMQHSPIILSVFSLYKNHMDSVQEIKFKKSLLRVVGLHIFGIERFPVEPAFMKHLRYLDLSCSHIKTLSEAVSALYNLQVLMLNRCSTLTHLPNGMKFMISLRHVYREGCSSLEMMPPGLGNLIFLRTLSKYIVDKASGCGLKEIKDLKLGGKLKVYNLMKVTDPTDVLQLERMRELKCLCDHQLVAFPKLRALTLDQMESLEYWQEYNVEQVTPFTCPALDTMKIIDCPKLATMPRVSMLKSLSVTGNKVLLGLALSITDLSYLYLSASQGGSRRPHILARGGVPKFDFTKKTHHHELQKLHRFSCLKHVSIWDSSKLESIPEGWDHQDTLQSLVIGKCPRLKSLPASFQFLSNLTTLDLAQNHSLTSLPDGMQNLTVLKSLYITKCPGINVLPEGLQQRLDSLESFTVEDCPALARRCKRGGDYWDKVKDIPDLVLTSEQRSAWRDAARGIIPKCAKAWYRRASNSRQPDN</sequence>
<dbReference type="Gramene" id="LPERR05G11530.1">
    <property type="protein sequence ID" value="LPERR05G11530.1"/>
    <property type="gene ID" value="LPERR05G11530"/>
</dbReference>
<reference evidence="10" key="3">
    <citation type="submission" date="2015-04" db="UniProtKB">
        <authorList>
            <consortium name="EnsemblPlants"/>
        </authorList>
    </citation>
    <scope>IDENTIFICATION</scope>
</reference>
<comment type="similarity">
    <text evidence="1">Belongs to the disease resistance NB-LRR family.</text>
</comment>
<evidence type="ECO:0000259" key="9">
    <source>
        <dbReference type="Pfam" id="PF23559"/>
    </source>
</evidence>
<dbReference type="InterPro" id="IPR058922">
    <property type="entry name" value="WHD_DRP"/>
</dbReference>
<evidence type="ECO:0000256" key="4">
    <source>
        <dbReference type="ARBA" id="ARBA00022741"/>
    </source>
</evidence>
<dbReference type="AlphaFoldDB" id="A0A0D9WFX9"/>
<dbReference type="PRINTS" id="PR00364">
    <property type="entry name" value="DISEASERSIST"/>
</dbReference>
<dbReference type="GO" id="GO:0009626">
    <property type="term" value="P:plant-type hypersensitive response"/>
    <property type="evidence" value="ECO:0007669"/>
    <property type="project" value="UniProtKB-ARBA"/>
</dbReference>
<dbReference type="STRING" id="77586.A0A0D9WFX9"/>
<dbReference type="InterPro" id="IPR032675">
    <property type="entry name" value="LRR_dom_sf"/>
</dbReference>
<dbReference type="HOGENOM" id="CLU_000837_8_8_1"/>
<reference evidence="11" key="2">
    <citation type="submission" date="2013-12" db="EMBL/GenBank/DDBJ databases">
        <authorList>
            <person name="Yu Y."/>
            <person name="Lee S."/>
            <person name="de Baynast K."/>
            <person name="Wissotski M."/>
            <person name="Liu L."/>
            <person name="Talag J."/>
            <person name="Goicoechea J."/>
            <person name="Angelova A."/>
            <person name="Jetty R."/>
            <person name="Kudrna D."/>
            <person name="Golser W."/>
            <person name="Rivera L."/>
            <person name="Zhang J."/>
            <person name="Wing R."/>
        </authorList>
    </citation>
    <scope>NUCLEOTIDE SEQUENCE</scope>
</reference>
<dbReference type="InterPro" id="IPR041118">
    <property type="entry name" value="Rx_N"/>
</dbReference>
<dbReference type="SUPFAM" id="SSF52540">
    <property type="entry name" value="P-loop containing nucleoside triphosphate hydrolases"/>
    <property type="match status" value="1"/>
</dbReference>